<dbReference type="PROSITE" id="PS00067">
    <property type="entry name" value="3HCDH"/>
    <property type="match status" value="1"/>
</dbReference>
<comment type="similarity">
    <text evidence="2">Belongs to the 3-hydroxyacyl-CoA dehydrogenase family.</text>
</comment>
<evidence type="ECO:0000256" key="4">
    <source>
        <dbReference type="SAM" id="MobiDB-lite"/>
    </source>
</evidence>
<dbReference type="PANTHER" id="PTHR48075:SF5">
    <property type="entry name" value="3-HYDROXYBUTYRYL-COA DEHYDROGENASE"/>
    <property type="match status" value="1"/>
</dbReference>
<dbReference type="Gene3D" id="1.10.1040.10">
    <property type="entry name" value="N-(1-d-carboxylethyl)-l-norvaline Dehydrogenase, domain 2"/>
    <property type="match status" value="1"/>
</dbReference>
<keyword evidence="3" id="KW-0560">Oxidoreductase</keyword>
<dbReference type="InterPro" id="IPR013328">
    <property type="entry name" value="6PGD_dom2"/>
</dbReference>
<dbReference type="Proteomes" id="UP000429811">
    <property type="component" value="Unassembled WGS sequence"/>
</dbReference>
<feature type="domain" description="3-hydroxyacyl-CoA dehydrogenase C-terminal" evidence="5">
    <location>
        <begin position="234"/>
        <end position="279"/>
    </location>
</feature>
<dbReference type="InterPro" id="IPR006180">
    <property type="entry name" value="3-OHacyl-CoA_DH_CS"/>
</dbReference>
<evidence type="ECO:0000256" key="1">
    <source>
        <dbReference type="ARBA" id="ARBA00005086"/>
    </source>
</evidence>
<dbReference type="InterPro" id="IPR008927">
    <property type="entry name" value="6-PGluconate_DH-like_C_sf"/>
</dbReference>
<proteinExistence type="inferred from homology"/>
<protein>
    <submittedName>
        <fullName evidence="7">3-hydroxyacyl-CoA dehydrogenase family protein</fullName>
    </submittedName>
</protein>
<accession>A0A6I2R388</accession>
<reference evidence="9 10" key="1">
    <citation type="journal article" date="2019" name="Nat. Med.">
        <title>A library of human gut bacterial isolates paired with longitudinal multiomics data enables mechanistic microbiome research.</title>
        <authorList>
            <person name="Poyet M."/>
            <person name="Groussin M."/>
            <person name="Gibbons S.M."/>
            <person name="Avila-Pacheco J."/>
            <person name="Jiang X."/>
            <person name="Kearney S.M."/>
            <person name="Perrotta A.R."/>
            <person name="Berdy B."/>
            <person name="Zhao S."/>
            <person name="Lieberman T.D."/>
            <person name="Swanson P.K."/>
            <person name="Smith M."/>
            <person name="Roesemann S."/>
            <person name="Alexander J.E."/>
            <person name="Rich S.A."/>
            <person name="Livny J."/>
            <person name="Vlamakis H."/>
            <person name="Clish C."/>
            <person name="Bullock K."/>
            <person name="Deik A."/>
            <person name="Scott J."/>
            <person name="Pierce K.A."/>
            <person name="Xavier R.J."/>
            <person name="Alm E.J."/>
        </authorList>
    </citation>
    <scope>NUCLEOTIDE SEQUENCE [LARGE SCALE GENOMIC DNA]</scope>
    <source>
        <strain evidence="7 10">BIOML-A2</strain>
        <strain evidence="8 9">BIOML-A5</strain>
    </source>
</reference>
<organism evidence="7 10">
    <name type="scientific">Flavonifractor plautii</name>
    <name type="common">Fusobacterium plautii</name>
    <dbReference type="NCBI Taxonomy" id="292800"/>
    <lineage>
        <taxon>Bacteria</taxon>
        <taxon>Bacillati</taxon>
        <taxon>Bacillota</taxon>
        <taxon>Clostridia</taxon>
        <taxon>Eubacteriales</taxon>
        <taxon>Oscillospiraceae</taxon>
        <taxon>Flavonifractor</taxon>
    </lineage>
</organism>
<evidence type="ECO:0000259" key="6">
    <source>
        <dbReference type="Pfam" id="PF02737"/>
    </source>
</evidence>
<feature type="region of interest" description="Disordered" evidence="4">
    <location>
        <begin position="1"/>
        <end position="32"/>
    </location>
</feature>
<dbReference type="Pfam" id="PF02737">
    <property type="entry name" value="3HCDH_N"/>
    <property type="match status" value="1"/>
</dbReference>
<feature type="domain" description="3-hydroxyacyl-CoA dehydrogenase NAD binding" evidence="6">
    <location>
        <begin position="52"/>
        <end position="230"/>
    </location>
</feature>
<dbReference type="GO" id="GO:0016616">
    <property type="term" value="F:oxidoreductase activity, acting on the CH-OH group of donors, NAD or NADP as acceptor"/>
    <property type="evidence" value="ECO:0007669"/>
    <property type="project" value="InterPro"/>
</dbReference>
<sequence length="363" mass="39793">MLNQNEAARRLSPQRLAARHIPAGAEQRPAGTPATPAIRRYVIMKVADIKRAACVGGGVIGSSWAIQFAMRGLAVTLYDINDEQLKRSEAQMHKSLDALEQFNAITPERRGEIVAAIRLTTSMEEAVADAQFIQESGPERLEIKQSILAQVEACAAADALYASSTSGLLISDIAAKAAHPERCVGAHPYNPPHLIPLVELTSGDKTDPALLRLAYDFYQSIGKEAVLLRRECPGFIANRLQLALYREVQDLVMRGVCSVEDADKALVYGPGLRWAIFGHNMIMQLGNPGGLTGMVNMLGNSGDRWLADMASWTHQPDNWAEVAQPGVDEEMKHFPDHIGHTNEACAAYRDQMLIELLKLHKKL</sequence>
<dbReference type="EMBL" id="WKPO01000015">
    <property type="protein sequence ID" value="MSB49352.1"/>
    <property type="molecule type" value="Genomic_DNA"/>
</dbReference>
<dbReference type="GO" id="GO:0019605">
    <property type="term" value="P:butyrate metabolic process"/>
    <property type="evidence" value="ECO:0007669"/>
    <property type="project" value="UniProtKB-UniPathway"/>
</dbReference>
<dbReference type="InterPro" id="IPR036291">
    <property type="entry name" value="NAD(P)-bd_dom_sf"/>
</dbReference>
<dbReference type="UniPathway" id="UPA00863"/>
<name>A0A6I2R388_FLAPL</name>
<evidence type="ECO:0000259" key="5">
    <source>
        <dbReference type="Pfam" id="PF00725"/>
    </source>
</evidence>
<dbReference type="AlphaFoldDB" id="A0A6I2R388"/>
<dbReference type="Gene3D" id="3.40.50.720">
    <property type="entry name" value="NAD(P)-binding Rossmann-like Domain"/>
    <property type="match status" value="1"/>
</dbReference>
<dbReference type="Pfam" id="PF00725">
    <property type="entry name" value="3HCDH"/>
    <property type="match status" value="1"/>
</dbReference>
<evidence type="ECO:0000313" key="8">
    <source>
        <dbReference type="EMBL" id="MSB49352.1"/>
    </source>
</evidence>
<evidence type="ECO:0000313" key="7">
    <source>
        <dbReference type="EMBL" id="MSB20621.1"/>
    </source>
</evidence>
<dbReference type="Proteomes" id="UP000434475">
    <property type="component" value="Unassembled WGS sequence"/>
</dbReference>
<evidence type="ECO:0000313" key="10">
    <source>
        <dbReference type="Proteomes" id="UP000434475"/>
    </source>
</evidence>
<dbReference type="SUPFAM" id="SSF48179">
    <property type="entry name" value="6-phosphogluconate dehydrogenase C-terminal domain-like"/>
    <property type="match status" value="1"/>
</dbReference>
<dbReference type="GO" id="GO:0070403">
    <property type="term" value="F:NAD+ binding"/>
    <property type="evidence" value="ECO:0007669"/>
    <property type="project" value="InterPro"/>
</dbReference>
<dbReference type="InterPro" id="IPR006108">
    <property type="entry name" value="3HC_DH_C"/>
</dbReference>
<dbReference type="PANTHER" id="PTHR48075">
    <property type="entry name" value="3-HYDROXYACYL-COA DEHYDROGENASE FAMILY PROTEIN"/>
    <property type="match status" value="1"/>
</dbReference>
<dbReference type="EMBL" id="WKPR01000014">
    <property type="protein sequence ID" value="MSB20621.1"/>
    <property type="molecule type" value="Genomic_DNA"/>
</dbReference>
<gene>
    <name evidence="8" type="ORF">GKE90_11720</name>
    <name evidence="7" type="ORF">GKE97_13990</name>
</gene>
<evidence type="ECO:0000256" key="3">
    <source>
        <dbReference type="ARBA" id="ARBA00023002"/>
    </source>
</evidence>
<evidence type="ECO:0000313" key="9">
    <source>
        <dbReference type="Proteomes" id="UP000429811"/>
    </source>
</evidence>
<evidence type="ECO:0000256" key="2">
    <source>
        <dbReference type="ARBA" id="ARBA00009463"/>
    </source>
</evidence>
<comment type="caution">
    <text evidence="7">The sequence shown here is derived from an EMBL/GenBank/DDBJ whole genome shotgun (WGS) entry which is preliminary data.</text>
</comment>
<dbReference type="InterPro" id="IPR006176">
    <property type="entry name" value="3-OHacyl-CoA_DH_NAD-bd"/>
</dbReference>
<comment type="pathway">
    <text evidence="1">Lipid metabolism; butanoate metabolism.</text>
</comment>
<dbReference type="SUPFAM" id="SSF51735">
    <property type="entry name" value="NAD(P)-binding Rossmann-fold domains"/>
    <property type="match status" value="1"/>
</dbReference>